<name>A0A5B0SAS7_PUCGR</name>
<gene>
    <name evidence="1" type="ORF">PGTUg99_033693</name>
</gene>
<dbReference type="EMBL" id="VDEP01000069">
    <property type="protein sequence ID" value="KAA1134243.1"/>
    <property type="molecule type" value="Genomic_DNA"/>
</dbReference>
<dbReference type="AlphaFoldDB" id="A0A5B0SAS7"/>
<proteinExistence type="predicted"/>
<evidence type="ECO:0000313" key="2">
    <source>
        <dbReference type="Proteomes" id="UP000325313"/>
    </source>
</evidence>
<comment type="caution">
    <text evidence="1">The sequence shown here is derived from an EMBL/GenBank/DDBJ whole genome shotgun (WGS) entry which is preliminary data.</text>
</comment>
<sequence length="65" mass="7130">MVIAMLDAIAPHLHEYFGTEVPLRFTLAPSDVIVVGSEPIEEDCDATRPTVDAVAAPRWLSDHWG</sequence>
<accession>A0A5B0SAS7</accession>
<organism evidence="1 2">
    <name type="scientific">Puccinia graminis f. sp. tritici</name>
    <dbReference type="NCBI Taxonomy" id="56615"/>
    <lineage>
        <taxon>Eukaryota</taxon>
        <taxon>Fungi</taxon>
        <taxon>Dikarya</taxon>
        <taxon>Basidiomycota</taxon>
        <taxon>Pucciniomycotina</taxon>
        <taxon>Pucciniomycetes</taxon>
        <taxon>Pucciniales</taxon>
        <taxon>Pucciniaceae</taxon>
        <taxon>Puccinia</taxon>
    </lineage>
</organism>
<evidence type="ECO:0000313" key="1">
    <source>
        <dbReference type="EMBL" id="KAA1134243.1"/>
    </source>
</evidence>
<reference evidence="1 2" key="1">
    <citation type="submission" date="2019-05" db="EMBL/GenBank/DDBJ databases">
        <title>Emergence of the Ug99 lineage of the wheat stem rust pathogen through somatic hybridization.</title>
        <authorList>
            <person name="Li F."/>
            <person name="Upadhyaya N.M."/>
            <person name="Sperschneider J."/>
            <person name="Matny O."/>
            <person name="Nguyen-Phuc H."/>
            <person name="Mago R."/>
            <person name="Raley C."/>
            <person name="Miller M.E."/>
            <person name="Silverstein K.A.T."/>
            <person name="Henningsen E."/>
            <person name="Hirsch C.D."/>
            <person name="Visser B."/>
            <person name="Pretorius Z.A."/>
            <person name="Steffenson B.J."/>
            <person name="Schwessinger B."/>
            <person name="Dodds P.N."/>
            <person name="Figueroa M."/>
        </authorList>
    </citation>
    <scope>NUCLEOTIDE SEQUENCE [LARGE SCALE GENOMIC DNA]</scope>
    <source>
        <strain evidence="1 2">Ug99</strain>
    </source>
</reference>
<dbReference type="Proteomes" id="UP000325313">
    <property type="component" value="Unassembled WGS sequence"/>
</dbReference>
<protein>
    <submittedName>
        <fullName evidence="1">Uncharacterized protein</fullName>
    </submittedName>
</protein>